<dbReference type="SUPFAM" id="SSF52540">
    <property type="entry name" value="P-loop containing nucleoside triphosphate hydrolases"/>
    <property type="match status" value="1"/>
</dbReference>
<feature type="region of interest" description="Disordered" evidence="2">
    <location>
        <begin position="1"/>
        <end position="25"/>
    </location>
</feature>
<evidence type="ECO:0000313" key="5">
    <source>
        <dbReference type="Proteomes" id="UP001286313"/>
    </source>
</evidence>
<dbReference type="PANTHER" id="PTHR45964:SF5">
    <property type="entry name" value="WSCD FAMILY MEMBER CG9164"/>
    <property type="match status" value="1"/>
</dbReference>
<evidence type="ECO:0000256" key="2">
    <source>
        <dbReference type="SAM" id="MobiDB-lite"/>
    </source>
</evidence>
<evidence type="ECO:0000259" key="3">
    <source>
        <dbReference type="Pfam" id="PF00685"/>
    </source>
</evidence>
<comment type="similarity">
    <text evidence="1">Belongs to the WSCD family.</text>
</comment>
<reference evidence="4" key="1">
    <citation type="submission" date="2023-10" db="EMBL/GenBank/DDBJ databases">
        <title>Genome assemblies of two species of porcelain crab, Petrolisthes cinctipes and Petrolisthes manimaculis (Anomura: Porcellanidae).</title>
        <authorList>
            <person name="Angst P."/>
        </authorList>
    </citation>
    <scope>NUCLEOTIDE SEQUENCE</scope>
    <source>
        <strain evidence="4">PB745_01</strain>
        <tissue evidence="4">Gill</tissue>
    </source>
</reference>
<proteinExistence type="inferred from homology"/>
<dbReference type="AlphaFoldDB" id="A0AAE1BST8"/>
<sequence>MLLNTLHASVHRPPEDTLKEDPERPTWQLWEDDPACSHYHTRFGKGLTPVQLVSVPCSGSTWLRYLLEASTGFFTGLLGEKDGVMGNTLLQRTHGPALLTNIHDLQGRYKHIDPDLPTILLIRDPGRTLISYWKLFNLEGFNKHLMDIPEWRFEDGDFHIFLTQIISLFEELIVDRLLWNTGPLYIIHYEDLKKDTFTHLRHLLNFLDFPVDEGRMACLKAHTKGPFRRKNYNIAYNPYNASEKVMFANVVNRINRLLLLLGYPTMPPDDRQW</sequence>
<dbReference type="InterPro" id="IPR000863">
    <property type="entry name" value="Sulfotransferase_dom"/>
</dbReference>
<protein>
    <recommendedName>
        <fullName evidence="3">Sulfotransferase domain-containing protein</fullName>
    </recommendedName>
</protein>
<dbReference type="Gene3D" id="3.40.50.300">
    <property type="entry name" value="P-loop containing nucleotide triphosphate hydrolases"/>
    <property type="match status" value="1"/>
</dbReference>
<dbReference type="InterPro" id="IPR051589">
    <property type="entry name" value="Sialate-O-sulfotransferase"/>
</dbReference>
<dbReference type="InterPro" id="IPR027417">
    <property type="entry name" value="P-loop_NTPase"/>
</dbReference>
<gene>
    <name evidence="4" type="ORF">Pcinc_038863</name>
</gene>
<dbReference type="GO" id="GO:0008146">
    <property type="term" value="F:sulfotransferase activity"/>
    <property type="evidence" value="ECO:0007669"/>
    <property type="project" value="InterPro"/>
</dbReference>
<comment type="caution">
    <text evidence="4">The sequence shown here is derived from an EMBL/GenBank/DDBJ whole genome shotgun (WGS) entry which is preliminary data.</text>
</comment>
<keyword evidence="5" id="KW-1185">Reference proteome</keyword>
<dbReference type="Pfam" id="PF00685">
    <property type="entry name" value="Sulfotransfer_1"/>
    <property type="match status" value="1"/>
</dbReference>
<feature type="compositionally biased region" description="Basic and acidic residues" evidence="2">
    <location>
        <begin position="12"/>
        <end position="24"/>
    </location>
</feature>
<accession>A0AAE1BST8</accession>
<feature type="domain" description="Sulfotransferase" evidence="3">
    <location>
        <begin position="111"/>
        <end position="231"/>
    </location>
</feature>
<organism evidence="4 5">
    <name type="scientific">Petrolisthes cinctipes</name>
    <name type="common">Flat porcelain crab</name>
    <dbReference type="NCBI Taxonomy" id="88211"/>
    <lineage>
        <taxon>Eukaryota</taxon>
        <taxon>Metazoa</taxon>
        <taxon>Ecdysozoa</taxon>
        <taxon>Arthropoda</taxon>
        <taxon>Crustacea</taxon>
        <taxon>Multicrustacea</taxon>
        <taxon>Malacostraca</taxon>
        <taxon>Eumalacostraca</taxon>
        <taxon>Eucarida</taxon>
        <taxon>Decapoda</taxon>
        <taxon>Pleocyemata</taxon>
        <taxon>Anomura</taxon>
        <taxon>Galatheoidea</taxon>
        <taxon>Porcellanidae</taxon>
        <taxon>Petrolisthes</taxon>
    </lineage>
</organism>
<evidence type="ECO:0000313" key="4">
    <source>
        <dbReference type="EMBL" id="KAK3854674.1"/>
    </source>
</evidence>
<dbReference type="PANTHER" id="PTHR45964">
    <property type="entry name" value="WSCD FAMILY MEMBER CG9164"/>
    <property type="match status" value="1"/>
</dbReference>
<name>A0AAE1BST8_PETCI</name>
<evidence type="ECO:0000256" key="1">
    <source>
        <dbReference type="ARBA" id="ARBA00010236"/>
    </source>
</evidence>
<dbReference type="Proteomes" id="UP001286313">
    <property type="component" value="Unassembled WGS sequence"/>
</dbReference>
<dbReference type="EMBL" id="JAWQEG010006493">
    <property type="protein sequence ID" value="KAK3854674.1"/>
    <property type="molecule type" value="Genomic_DNA"/>
</dbReference>